<evidence type="ECO:0000313" key="2">
    <source>
        <dbReference type="Proteomes" id="UP000010482"/>
    </source>
</evidence>
<dbReference type="InterPro" id="IPR003772">
    <property type="entry name" value="YceD"/>
</dbReference>
<dbReference type="EMBL" id="CP003944">
    <property type="protein sequence ID" value="AFZ50689.1"/>
    <property type="molecule type" value="Genomic_DNA"/>
</dbReference>
<dbReference type="Pfam" id="PF02620">
    <property type="entry name" value="YceD"/>
    <property type="match status" value="1"/>
</dbReference>
<dbReference type="STRING" id="13035.Dacsa_2047"/>
<gene>
    <name evidence="1" type="ORF">Dacsa_2047</name>
</gene>
<reference evidence="1" key="1">
    <citation type="submission" date="2012-04" db="EMBL/GenBank/DDBJ databases">
        <title>Finished genome of Dactylococcopsis salina PCC 8305.</title>
        <authorList>
            <consortium name="US DOE Joint Genome Institute"/>
            <person name="Gugger M."/>
            <person name="Coursin T."/>
            <person name="Rippka R."/>
            <person name="Tandeau De Marsac N."/>
            <person name="Huntemann M."/>
            <person name="Wei C.-L."/>
            <person name="Han J."/>
            <person name="Detter J.C."/>
            <person name="Han C."/>
            <person name="Tapia R."/>
            <person name="Daligault H."/>
            <person name="Chen A."/>
            <person name="Krypides N."/>
            <person name="Mavromatis K."/>
            <person name="Markowitz V."/>
            <person name="Szeto E."/>
            <person name="Ivanova N."/>
            <person name="Ovchinnikova G."/>
            <person name="Pagani I."/>
            <person name="Pati A."/>
            <person name="Goodwin L."/>
            <person name="Peters L."/>
            <person name="Pitluck S."/>
            <person name="Woyke T."/>
            <person name="Kerfeld C."/>
        </authorList>
    </citation>
    <scope>NUCLEOTIDE SEQUENCE [LARGE SCALE GENOMIC DNA]</scope>
    <source>
        <strain evidence="1">PCC 8305</strain>
    </source>
</reference>
<name>K9YUY2_DACS8</name>
<protein>
    <submittedName>
        <fullName evidence="1">Metal-binding protein, possibly nucleic-acid binding protein</fullName>
    </submittedName>
</protein>
<dbReference type="OrthoDB" id="9786554at2"/>
<dbReference type="PATRIC" id="fig|13035.3.peg.2325"/>
<dbReference type="RefSeq" id="WP_015229683.1">
    <property type="nucleotide sequence ID" value="NC_019780.1"/>
</dbReference>
<dbReference type="eggNOG" id="COG1399">
    <property type="taxonomic scope" value="Bacteria"/>
</dbReference>
<evidence type="ECO:0000313" key="1">
    <source>
        <dbReference type="EMBL" id="AFZ50689.1"/>
    </source>
</evidence>
<organism evidence="1 2">
    <name type="scientific">Dactylococcopsis salina (strain PCC 8305)</name>
    <name type="common">Myxobactron salinum</name>
    <dbReference type="NCBI Taxonomy" id="13035"/>
    <lineage>
        <taxon>Bacteria</taxon>
        <taxon>Bacillati</taxon>
        <taxon>Cyanobacteriota</taxon>
        <taxon>Cyanophyceae</taxon>
        <taxon>Nodosilineales</taxon>
        <taxon>Cymatolegaceae</taxon>
        <taxon>Dactylococcopsis</taxon>
    </lineage>
</organism>
<keyword evidence="2" id="KW-1185">Reference proteome</keyword>
<dbReference type="Proteomes" id="UP000010482">
    <property type="component" value="Chromosome"/>
</dbReference>
<accession>K9YUY2</accession>
<dbReference type="HOGENOM" id="CLU_135680_0_0_3"/>
<dbReference type="AlphaFoldDB" id="K9YUY2"/>
<sequence>MLEAIYIPRLLKAPRKSQQLDVKAFIPGLETLTPVRGTVVITHCGNYLEVSANAETIKTLVCDRTLQQYNQRLVVDTSELIWLKDHPEEEEALPKEVETPLEELTESLPAQGYFEPETWLYEQFCLQMPIRKLSSDSVAGSYDYVDTPPVDQRWASLAALKEKLPDRSLEDQ</sequence>
<dbReference type="KEGG" id="dsl:Dacsa_2047"/>
<proteinExistence type="predicted"/>